<proteinExistence type="predicted"/>
<accession>A0A9D4JAJ5</accession>
<dbReference type="AlphaFoldDB" id="A0A9D4JAJ5"/>
<comment type="caution">
    <text evidence="1">The sequence shown here is derived from an EMBL/GenBank/DDBJ whole genome shotgun (WGS) entry which is preliminary data.</text>
</comment>
<sequence>MVAEELCKQRQERSVHAVTSPIRAALKQKDRSVSAVKREGLRMNAAKKTYIKT</sequence>
<name>A0A9D4JAJ5_DREPO</name>
<organism evidence="1 2">
    <name type="scientific">Dreissena polymorpha</name>
    <name type="common">Zebra mussel</name>
    <name type="synonym">Mytilus polymorpha</name>
    <dbReference type="NCBI Taxonomy" id="45954"/>
    <lineage>
        <taxon>Eukaryota</taxon>
        <taxon>Metazoa</taxon>
        <taxon>Spiralia</taxon>
        <taxon>Lophotrochozoa</taxon>
        <taxon>Mollusca</taxon>
        <taxon>Bivalvia</taxon>
        <taxon>Autobranchia</taxon>
        <taxon>Heteroconchia</taxon>
        <taxon>Euheterodonta</taxon>
        <taxon>Imparidentia</taxon>
        <taxon>Neoheterodontei</taxon>
        <taxon>Myida</taxon>
        <taxon>Dreissenoidea</taxon>
        <taxon>Dreissenidae</taxon>
        <taxon>Dreissena</taxon>
    </lineage>
</organism>
<dbReference type="Proteomes" id="UP000828390">
    <property type="component" value="Unassembled WGS sequence"/>
</dbReference>
<keyword evidence="2" id="KW-1185">Reference proteome</keyword>
<evidence type="ECO:0000313" key="2">
    <source>
        <dbReference type="Proteomes" id="UP000828390"/>
    </source>
</evidence>
<gene>
    <name evidence="1" type="ORF">DPMN_155058</name>
</gene>
<evidence type="ECO:0000313" key="1">
    <source>
        <dbReference type="EMBL" id="KAH3801408.1"/>
    </source>
</evidence>
<dbReference type="EMBL" id="JAIWYP010000007">
    <property type="protein sequence ID" value="KAH3801408.1"/>
    <property type="molecule type" value="Genomic_DNA"/>
</dbReference>
<reference evidence="1" key="1">
    <citation type="journal article" date="2019" name="bioRxiv">
        <title>The Genome of the Zebra Mussel, Dreissena polymorpha: A Resource for Invasive Species Research.</title>
        <authorList>
            <person name="McCartney M.A."/>
            <person name="Auch B."/>
            <person name="Kono T."/>
            <person name="Mallez S."/>
            <person name="Zhang Y."/>
            <person name="Obille A."/>
            <person name="Becker A."/>
            <person name="Abrahante J.E."/>
            <person name="Garbe J."/>
            <person name="Badalamenti J.P."/>
            <person name="Herman A."/>
            <person name="Mangelson H."/>
            <person name="Liachko I."/>
            <person name="Sullivan S."/>
            <person name="Sone E.D."/>
            <person name="Koren S."/>
            <person name="Silverstein K.A.T."/>
            <person name="Beckman K.B."/>
            <person name="Gohl D.M."/>
        </authorList>
    </citation>
    <scope>NUCLEOTIDE SEQUENCE</scope>
    <source>
        <strain evidence="1">Duluth1</strain>
        <tissue evidence="1">Whole animal</tissue>
    </source>
</reference>
<protein>
    <submittedName>
        <fullName evidence="1">Uncharacterized protein</fullName>
    </submittedName>
</protein>
<reference evidence="1" key="2">
    <citation type="submission" date="2020-11" db="EMBL/GenBank/DDBJ databases">
        <authorList>
            <person name="McCartney M.A."/>
            <person name="Auch B."/>
            <person name="Kono T."/>
            <person name="Mallez S."/>
            <person name="Becker A."/>
            <person name="Gohl D.M."/>
            <person name="Silverstein K.A.T."/>
            <person name="Koren S."/>
            <person name="Bechman K.B."/>
            <person name="Herman A."/>
            <person name="Abrahante J.E."/>
            <person name="Garbe J."/>
        </authorList>
    </citation>
    <scope>NUCLEOTIDE SEQUENCE</scope>
    <source>
        <strain evidence="1">Duluth1</strain>
        <tissue evidence="1">Whole animal</tissue>
    </source>
</reference>